<evidence type="ECO:0000313" key="3">
    <source>
        <dbReference type="Proteomes" id="UP000756346"/>
    </source>
</evidence>
<organism evidence="2 3">
    <name type="scientific">Microdochium trichocladiopsis</name>
    <dbReference type="NCBI Taxonomy" id="1682393"/>
    <lineage>
        <taxon>Eukaryota</taxon>
        <taxon>Fungi</taxon>
        <taxon>Dikarya</taxon>
        <taxon>Ascomycota</taxon>
        <taxon>Pezizomycotina</taxon>
        <taxon>Sordariomycetes</taxon>
        <taxon>Xylariomycetidae</taxon>
        <taxon>Xylariales</taxon>
        <taxon>Microdochiaceae</taxon>
        <taxon>Microdochium</taxon>
    </lineage>
</organism>
<feature type="region of interest" description="Disordered" evidence="1">
    <location>
        <begin position="35"/>
        <end position="73"/>
    </location>
</feature>
<gene>
    <name evidence="2" type="ORF">B0I36DRAFT_358890</name>
</gene>
<name>A0A9P8YDS4_9PEZI</name>
<dbReference type="GeneID" id="70187582"/>
<sequence length="432" mass="47776">MRPLILHNVPDEELYTGEDGVQRPYAMIFPEAQPSVARARKPVTETGSFGKSTRRSRSRTGSAAPKREDATMKHADELFSNYIASAEKSADAPSGRNLGYGGLGQAQDDSSDPSTTKQAPRFIQVPTEVILRGYQSPEQQYASINHFEQLAGRICEDYPREPPIESRRYKSELRDPAYTRRQPLTAAERARVSRVAGGEHWVKVTFESADAADAAIYASPQKILGHLIYAEPFHGMPPKEDAAVLEIVGDGAMFDPFATVSSSFGGGDRRRPSQQTRWSTPALNRRQQLDQHTPESQSSTQTIDTATASTATVTGTDLTQQQHQQLHQLQGRDKTTDETNGTYCRVIPTARRVTLKPAEEALAPQASALERLLAKIPLIGWFSGSIIGSQVPRNDNGDFDMAKASLYWVIMFYLDLWFGLFGRELVSGDKDD</sequence>
<dbReference type="AlphaFoldDB" id="A0A9P8YDS4"/>
<evidence type="ECO:0000256" key="1">
    <source>
        <dbReference type="SAM" id="MobiDB-lite"/>
    </source>
</evidence>
<feature type="compositionally biased region" description="Polar residues" evidence="1">
    <location>
        <begin position="273"/>
        <end position="286"/>
    </location>
</feature>
<keyword evidence="3" id="KW-1185">Reference proteome</keyword>
<dbReference type="RefSeq" id="XP_046016267.1">
    <property type="nucleotide sequence ID" value="XM_046158036.1"/>
</dbReference>
<feature type="region of interest" description="Disordered" evidence="1">
    <location>
        <begin position="318"/>
        <end position="340"/>
    </location>
</feature>
<feature type="region of interest" description="Disordered" evidence="1">
    <location>
        <begin position="261"/>
        <end position="303"/>
    </location>
</feature>
<comment type="caution">
    <text evidence="2">The sequence shown here is derived from an EMBL/GenBank/DDBJ whole genome shotgun (WGS) entry which is preliminary data.</text>
</comment>
<accession>A0A9P8YDS4</accession>
<proteinExistence type="predicted"/>
<reference evidence="2" key="1">
    <citation type="journal article" date="2021" name="Nat. Commun.">
        <title>Genetic determinants of endophytism in the Arabidopsis root mycobiome.</title>
        <authorList>
            <person name="Mesny F."/>
            <person name="Miyauchi S."/>
            <person name="Thiergart T."/>
            <person name="Pickel B."/>
            <person name="Atanasova L."/>
            <person name="Karlsson M."/>
            <person name="Huettel B."/>
            <person name="Barry K.W."/>
            <person name="Haridas S."/>
            <person name="Chen C."/>
            <person name="Bauer D."/>
            <person name="Andreopoulos W."/>
            <person name="Pangilinan J."/>
            <person name="LaButti K."/>
            <person name="Riley R."/>
            <person name="Lipzen A."/>
            <person name="Clum A."/>
            <person name="Drula E."/>
            <person name="Henrissat B."/>
            <person name="Kohler A."/>
            <person name="Grigoriev I.V."/>
            <person name="Martin F.M."/>
            <person name="Hacquard S."/>
        </authorList>
    </citation>
    <scope>NUCLEOTIDE SEQUENCE</scope>
    <source>
        <strain evidence="2">MPI-CAGE-CH-0230</strain>
    </source>
</reference>
<dbReference type="EMBL" id="JAGTJQ010000002">
    <property type="protein sequence ID" value="KAH7037146.1"/>
    <property type="molecule type" value="Genomic_DNA"/>
</dbReference>
<evidence type="ECO:0008006" key="4">
    <source>
        <dbReference type="Google" id="ProtNLM"/>
    </source>
</evidence>
<protein>
    <recommendedName>
        <fullName evidence="4">Nup53p-like protein</fullName>
    </recommendedName>
</protein>
<dbReference type="Gene3D" id="3.30.70.330">
    <property type="match status" value="1"/>
</dbReference>
<dbReference type="OrthoDB" id="8033832at2759"/>
<feature type="compositionally biased region" description="Low complexity" evidence="1">
    <location>
        <begin position="318"/>
        <end position="329"/>
    </location>
</feature>
<feature type="region of interest" description="Disordered" evidence="1">
    <location>
        <begin position="88"/>
        <end position="119"/>
    </location>
</feature>
<evidence type="ECO:0000313" key="2">
    <source>
        <dbReference type="EMBL" id="KAH7037146.1"/>
    </source>
</evidence>
<dbReference type="Proteomes" id="UP000756346">
    <property type="component" value="Unassembled WGS sequence"/>
</dbReference>
<dbReference type="InterPro" id="IPR012677">
    <property type="entry name" value="Nucleotide-bd_a/b_plait_sf"/>
</dbReference>